<dbReference type="PANTHER" id="PTHR32309:SF31">
    <property type="entry name" value="CAPSULAR EXOPOLYSACCHARIDE FAMILY"/>
    <property type="match status" value="1"/>
</dbReference>
<dbReference type="InterPro" id="IPR050445">
    <property type="entry name" value="Bact_polysacc_biosynth/exp"/>
</dbReference>
<reference evidence="13" key="2">
    <citation type="submission" date="2015-01" db="EMBL/GenBank/DDBJ databases">
        <title>Draft genome sequence of potential hydrocarbon metabolising strain of Rhodococcus rhodochrous.</title>
        <authorList>
            <person name="Aggarwal R.K."/>
            <person name="Dawar C."/>
        </authorList>
    </citation>
    <scope>NUCLEOTIDE SEQUENCE [LARGE SCALE GENOMIC DNA]</scope>
    <source>
        <strain evidence="13">KG-21</strain>
    </source>
</reference>
<feature type="transmembrane region" description="Helical" evidence="9">
    <location>
        <begin position="176"/>
        <end position="194"/>
    </location>
</feature>
<evidence type="ECO:0000259" key="10">
    <source>
        <dbReference type="Pfam" id="PF02706"/>
    </source>
</evidence>
<dbReference type="PANTHER" id="PTHR32309">
    <property type="entry name" value="TYROSINE-PROTEIN KINASE"/>
    <property type="match status" value="1"/>
</dbReference>
<dbReference type="Gene3D" id="3.40.50.300">
    <property type="entry name" value="P-loop containing nucleotide triphosphate hydrolases"/>
    <property type="match status" value="1"/>
</dbReference>
<dbReference type="AlphaFoldDB" id="A0A0M8PQM4"/>
<gene>
    <name evidence="12" type="ORF">Z051_06185</name>
</gene>
<evidence type="ECO:0000256" key="9">
    <source>
        <dbReference type="SAM" id="Phobius"/>
    </source>
</evidence>
<keyword evidence="4 9" id="KW-0812">Transmembrane</keyword>
<evidence type="ECO:0000256" key="8">
    <source>
        <dbReference type="ARBA" id="ARBA00023136"/>
    </source>
</evidence>
<sequence>MALSDYTGIVRRRWLIVVATVLACTALAWAYASTIPTAYVSTTRMYVSMATGTSVNDSYQGGLAAQQRITSYPYVAAGATVAERVVDRLGLTLSPGELQGKVSATFPPATTLLDISVTDSTPEGARRLSRAVSDEFAQLVTEMETTVIGAAPAARVSVIDPAPLPTAPVGPNTKRILALGVIAGLGLGFLLAFLRDRFDPTIRTPQQLGRSVGLPVLGTISRRNTDAAKDIGRLRARITAARGDRDRMVVMLTSCAGHSKPCVAARLAKALADTGARVALIDADTSGEGLTGRLDLQSYPGVAEWLRDQYPSLTELPVWSEAGVSVLPLGSADERTPDLLTSDRFAGVLSGLGEHFDYVLVAAAPVLTDAAALSLSAHCDATIAVVELGTTKAPRLQAAVDSFATSGTGLVGVVATVPARTRRFPQPKKMWRTQSEPDLGLVYSP</sequence>
<dbReference type="Pfam" id="PF13807">
    <property type="entry name" value="GNVR"/>
    <property type="match status" value="1"/>
</dbReference>
<keyword evidence="12" id="KW-0808">Transferase</keyword>
<dbReference type="PATRIC" id="fig|1441923.3.peg.1363"/>
<keyword evidence="3" id="KW-1003">Cell membrane</keyword>
<comment type="subcellular location">
    <subcellularLocation>
        <location evidence="1">Cell membrane</location>
        <topology evidence="1">Multi-pass membrane protein</topology>
    </subcellularLocation>
</comment>
<name>A0A0M8PQM4_RHORH</name>
<dbReference type="SUPFAM" id="SSF52540">
    <property type="entry name" value="P-loop containing nucleoside triphosphate hydrolases"/>
    <property type="match status" value="1"/>
</dbReference>
<dbReference type="GO" id="GO:0005886">
    <property type="term" value="C:plasma membrane"/>
    <property type="evidence" value="ECO:0007669"/>
    <property type="project" value="UniProtKB-SubCell"/>
</dbReference>
<dbReference type="InterPro" id="IPR003856">
    <property type="entry name" value="LPS_length_determ_N"/>
</dbReference>
<proteinExistence type="inferred from homology"/>
<organism evidence="12 13">
    <name type="scientific">Rhodococcus rhodochrous KG-21</name>
    <dbReference type="NCBI Taxonomy" id="1441923"/>
    <lineage>
        <taxon>Bacteria</taxon>
        <taxon>Bacillati</taxon>
        <taxon>Actinomycetota</taxon>
        <taxon>Actinomycetes</taxon>
        <taxon>Mycobacteriales</taxon>
        <taxon>Nocardiaceae</taxon>
        <taxon>Rhodococcus</taxon>
    </lineage>
</organism>
<evidence type="ECO:0000256" key="4">
    <source>
        <dbReference type="ARBA" id="ARBA00022692"/>
    </source>
</evidence>
<evidence type="ECO:0000256" key="6">
    <source>
        <dbReference type="ARBA" id="ARBA00022840"/>
    </source>
</evidence>
<dbReference type="Pfam" id="PF02706">
    <property type="entry name" value="Wzz"/>
    <property type="match status" value="1"/>
</dbReference>
<evidence type="ECO:0000313" key="13">
    <source>
        <dbReference type="Proteomes" id="UP000037712"/>
    </source>
</evidence>
<evidence type="ECO:0000256" key="2">
    <source>
        <dbReference type="ARBA" id="ARBA00006683"/>
    </source>
</evidence>
<dbReference type="InterPro" id="IPR032807">
    <property type="entry name" value="GNVR"/>
</dbReference>
<dbReference type="RefSeq" id="WP_054371905.1">
    <property type="nucleotide sequence ID" value="NZ_AZYO01000009.1"/>
</dbReference>
<feature type="domain" description="Polysaccharide chain length determinant N-terminal" evidence="10">
    <location>
        <begin position="3"/>
        <end position="64"/>
    </location>
</feature>
<evidence type="ECO:0000259" key="11">
    <source>
        <dbReference type="Pfam" id="PF13807"/>
    </source>
</evidence>
<evidence type="ECO:0000256" key="3">
    <source>
        <dbReference type="ARBA" id="ARBA00022475"/>
    </source>
</evidence>
<evidence type="ECO:0000256" key="7">
    <source>
        <dbReference type="ARBA" id="ARBA00022989"/>
    </source>
</evidence>
<keyword evidence="7 9" id="KW-1133">Transmembrane helix</keyword>
<evidence type="ECO:0000256" key="1">
    <source>
        <dbReference type="ARBA" id="ARBA00004651"/>
    </source>
</evidence>
<keyword evidence="12" id="KW-0418">Kinase</keyword>
<dbReference type="InterPro" id="IPR027417">
    <property type="entry name" value="P-loop_NTPase"/>
</dbReference>
<keyword evidence="8 9" id="KW-0472">Membrane</keyword>
<dbReference type="Proteomes" id="UP000037712">
    <property type="component" value="Unassembled WGS sequence"/>
</dbReference>
<dbReference type="GO" id="GO:0004713">
    <property type="term" value="F:protein tyrosine kinase activity"/>
    <property type="evidence" value="ECO:0007669"/>
    <property type="project" value="TreeGrafter"/>
</dbReference>
<keyword evidence="6" id="KW-0067">ATP-binding</keyword>
<comment type="similarity">
    <text evidence="2">Belongs to the CpsC/CapA family.</text>
</comment>
<feature type="domain" description="Tyrosine-protein kinase G-rich" evidence="11">
    <location>
        <begin position="137"/>
        <end position="196"/>
    </location>
</feature>
<accession>A0A0M8PQM4</accession>
<dbReference type="EMBL" id="AZYO01000009">
    <property type="protein sequence ID" value="KOS57099.1"/>
    <property type="molecule type" value="Genomic_DNA"/>
</dbReference>
<dbReference type="InterPro" id="IPR005702">
    <property type="entry name" value="Wzc-like_C"/>
</dbReference>
<keyword evidence="5" id="KW-0547">Nucleotide-binding</keyword>
<evidence type="ECO:0000313" key="12">
    <source>
        <dbReference type="EMBL" id="KOS57099.1"/>
    </source>
</evidence>
<comment type="caution">
    <text evidence="12">The sequence shown here is derived from an EMBL/GenBank/DDBJ whole genome shotgun (WGS) entry which is preliminary data.</text>
</comment>
<dbReference type="CDD" id="cd05387">
    <property type="entry name" value="BY-kinase"/>
    <property type="match status" value="1"/>
</dbReference>
<reference evidence="12 13" key="1">
    <citation type="journal article" date="2015" name="Genome Announc.">
        <title>Draft Genome Sequence of Rhodococcus rhodochrous Strain KG-21, a Soil Isolate from Oil Fields of Krishna-Godavari Basin, India.</title>
        <authorList>
            <person name="Dawar C."/>
            <person name="Aggarwal R.K."/>
        </authorList>
    </citation>
    <scope>NUCLEOTIDE SEQUENCE [LARGE SCALE GENOMIC DNA]</scope>
    <source>
        <strain evidence="12 13">KG-21</strain>
    </source>
</reference>
<evidence type="ECO:0000256" key="5">
    <source>
        <dbReference type="ARBA" id="ARBA00022741"/>
    </source>
</evidence>
<protein>
    <submittedName>
        <fullName evidence="12">Protein tyrosine kinase</fullName>
    </submittedName>
</protein>